<accession>A0ABN9W6J1</accession>
<feature type="region of interest" description="Disordered" evidence="1">
    <location>
        <begin position="133"/>
        <end position="155"/>
    </location>
</feature>
<dbReference type="Proteomes" id="UP001189429">
    <property type="component" value="Unassembled WGS sequence"/>
</dbReference>
<name>A0ABN9W6J1_9DINO</name>
<dbReference type="EMBL" id="CAUYUJ010018129">
    <property type="protein sequence ID" value="CAK0880894.1"/>
    <property type="molecule type" value="Genomic_DNA"/>
</dbReference>
<evidence type="ECO:0000313" key="2">
    <source>
        <dbReference type="EMBL" id="CAK0880894.1"/>
    </source>
</evidence>
<comment type="caution">
    <text evidence="2">The sequence shown here is derived from an EMBL/GenBank/DDBJ whole genome shotgun (WGS) entry which is preliminary data.</text>
</comment>
<feature type="region of interest" description="Disordered" evidence="1">
    <location>
        <begin position="37"/>
        <end position="114"/>
    </location>
</feature>
<reference evidence="2" key="1">
    <citation type="submission" date="2023-10" db="EMBL/GenBank/DDBJ databases">
        <authorList>
            <person name="Chen Y."/>
            <person name="Shah S."/>
            <person name="Dougan E. K."/>
            <person name="Thang M."/>
            <person name="Chan C."/>
        </authorList>
    </citation>
    <scope>NUCLEOTIDE SEQUENCE [LARGE SCALE GENOMIC DNA]</scope>
</reference>
<protein>
    <submittedName>
        <fullName evidence="2">Uncharacterized protein</fullName>
    </submittedName>
</protein>
<feature type="compositionally biased region" description="Basic and acidic residues" evidence="1">
    <location>
        <begin position="79"/>
        <end position="98"/>
    </location>
</feature>
<evidence type="ECO:0000313" key="3">
    <source>
        <dbReference type="Proteomes" id="UP001189429"/>
    </source>
</evidence>
<evidence type="ECO:0000256" key="1">
    <source>
        <dbReference type="SAM" id="MobiDB-lite"/>
    </source>
</evidence>
<sequence length="169" mass="18318">MDTAWKGIKLTAKAEAEAGISTFSLIQLVLHPLAARHPKRTPRPAALQRKALQKRCPSELPRSGTRGSRRGRPGGALPRKMEEGGRKVVEAGSKRRSSEQLGGRAPRRDLASLNSSGGMCSSWVRLGNLTRMGRRSGSVAQQESDDDRTEELGRCPLIKVLGTSHTRGT</sequence>
<gene>
    <name evidence="2" type="ORF">PCOR1329_LOCUS63908</name>
</gene>
<proteinExistence type="predicted"/>
<keyword evidence="3" id="KW-1185">Reference proteome</keyword>
<organism evidence="2 3">
    <name type="scientific">Prorocentrum cordatum</name>
    <dbReference type="NCBI Taxonomy" id="2364126"/>
    <lineage>
        <taxon>Eukaryota</taxon>
        <taxon>Sar</taxon>
        <taxon>Alveolata</taxon>
        <taxon>Dinophyceae</taxon>
        <taxon>Prorocentrales</taxon>
        <taxon>Prorocentraceae</taxon>
        <taxon>Prorocentrum</taxon>
    </lineage>
</organism>